<proteinExistence type="inferred from homology"/>
<evidence type="ECO:0000313" key="8">
    <source>
        <dbReference type="EMBL" id="KAK2568335.1"/>
    </source>
</evidence>
<dbReference type="PROSITE" id="PS50082">
    <property type="entry name" value="WD_REPEATS_2"/>
    <property type="match status" value="1"/>
</dbReference>
<dbReference type="Pfam" id="PF00400">
    <property type="entry name" value="WD40"/>
    <property type="match status" value="2"/>
</dbReference>
<evidence type="ECO:0000256" key="2">
    <source>
        <dbReference type="ARBA" id="ARBA00005434"/>
    </source>
</evidence>
<dbReference type="AlphaFoldDB" id="A0AAD9QVU6"/>
<dbReference type="GO" id="GO:0003677">
    <property type="term" value="F:DNA binding"/>
    <property type="evidence" value="ECO:0007669"/>
    <property type="project" value="TreeGrafter"/>
</dbReference>
<keyword evidence="9" id="KW-1185">Reference proteome</keyword>
<keyword evidence="4 6" id="KW-0853">WD repeat</keyword>
<accession>A0AAD9QVU6</accession>
<evidence type="ECO:0000313" key="9">
    <source>
        <dbReference type="Proteomes" id="UP001249851"/>
    </source>
</evidence>
<comment type="function">
    <text evidence="1">Specifically binds 5-hydroxymethylcytosine (5hmC), suggesting that it acts as a specific reader of 5hmC.</text>
</comment>
<reference evidence="8" key="2">
    <citation type="journal article" date="2023" name="Science">
        <title>Genomic signatures of disease resistance in endangered staghorn corals.</title>
        <authorList>
            <person name="Vollmer S.V."/>
            <person name="Selwyn J.D."/>
            <person name="Despard B.A."/>
            <person name="Roesel C.L."/>
        </authorList>
    </citation>
    <scope>NUCLEOTIDE SEQUENCE</scope>
    <source>
        <strain evidence="8">K2</strain>
    </source>
</reference>
<evidence type="ECO:0000256" key="3">
    <source>
        <dbReference type="ARBA" id="ARBA00021234"/>
    </source>
</evidence>
<evidence type="ECO:0000256" key="4">
    <source>
        <dbReference type="ARBA" id="ARBA00022574"/>
    </source>
</evidence>
<comment type="caution">
    <text evidence="8">The sequence shown here is derived from an EMBL/GenBank/DDBJ whole genome shotgun (WGS) entry which is preliminary data.</text>
</comment>
<evidence type="ECO:0000256" key="1">
    <source>
        <dbReference type="ARBA" id="ARBA00002530"/>
    </source>
</evidence>
<dbReference type="InterPro" id="IPR036322">
    <property type="entry name" value="WD40_repeat_dom_sf"/>
</dbReference>
<dbReference type="GO" id="GO:2000001">
    <property type="term" value="P:regulation of DNA damage checkpoint"/>
    <property type="evidence" value="ECO:0007669"/>
    <property type="project" value="TreeGrafter"/>
</dbReference>
<dbReference type="InterPro" id="IPR001680">
    <property type="entry name" value="WD40_rpt"/>
</dbReference>
<gene>
    <name evidence="8" type="ORF">P5673_007353</name>
</gene>
<dbReference type="InterPro" id="IPR050853">
    <property type="entry name" value="WD_repeat_DNA-damage-binding"/>
</dbReference>
<dbReference type="Gene3D" id="2.130.10.10">
    <property type="entry name" value="YVTN repeat-like/Quinoprotein amine dehydrogenase"/>
    <property type="match status" value="1"/>
</dbReference>
<dbReference type="SUPFAM" id="SSF50978">
    <property type="entry name" value="WD40 repeat-like"/>
    <property type="match status" value="1"/>
</dbReference>
<keyword evidence="5" id="KW-0677">Repeat</keyword>
<dbReference type="EMBL" id="JARQWQ010000012">
    <property type="protein sequence ID" value="KAK2568335.1"/>
    <property type="molecule type" value="Genomic_DNA"/>
</dbReference>
<evidence type="ECO:0000256" key="7">
    <source>
        <dbReference type="SAM" id="MobiDB-lite"/>
    </source>
</evidence>
<dbReference type="InterPro" id="IPR015943">
    <property type="entry name" value="WD40/YVTN_repeat-like_dom_sf"/>
</dbReference>
<dbReference type="Proteomes" id="UP001249851">
    <property type="component" value="Unassembled WGS sequence"/>
</dbReference>
<dbReference type="FunFam" id="2.130.10.10:FF:000180">
    <property type="entry name" value="WD repeat-containing protein 76"/>
    <property type="match status" value="1"/>
</dbReference>
<sequence>MAKRKNKEIFAETPNAKKTKVVLEDASSSDLLSKVSTAKTFNRPLMKSASKTYEEDQSSELSEYERRRLENIQRNSAFVEGLNFIQVKQELLESSIPTSKLRQRGLTRPKKSVQASPLLPTRQSLRLQKKNPEGLPSLETRSQTSSPPVDERVSSFKQRKVGPVEMVPRNNVDETDAKDLIDELTVLANMLHNEKLSCDIVPQNTTPESYKTAIQGLGIDEQHVVKLVPNRIFSLTFHPAKYKTLLFAGDKWGNLGVWDVGSTSGEDGVYLYEPHSRPISCMSFDPNNCGKLYTASYDGTMRCCDVASGIFQEVYTFDDDDSTRFMYFAFGSPSTDTILAATDSGYVLVVDTRTNSKVNTAEHEYGLHYKTIKCIDVHPLNSNLFLTSSNDGIVAFWDIRNIKSANSSLSTLQRSRSVTSAYFSPLTGSQVLITSMDDHVRHDNQTGRWLTNFRATWDPKFDSYAVIGSMRYPRQIDIFSSEVKSHALMHLTHENLSSINSLTVFHPSANKLAGANSSGKVFLWTE</sequence>
<feature type="region of interest" description="Disordered" evidence="7">
    <location>
        <begin position="100"/>
        <end position="160"/>
    </location>
</feature>
<evidence type="ECO:0000256" key="6">
    <source>
        <dbReference type="PROSITE-ProRule" id="PRU00221"/>
    </source>
</evidence>
<name>A0AAD9QVU6_ACRCE</name>
<feature type="compositionally biased region" description="Basic residues" evidence="7">
    <location>
        <begin position="101"/>
        <end position="111"/>
    </location>
</feature>
<organism evidence="8 9">
    <name type="scientific">Acropora cervicornis</name>
    <name type="common">Staghorn coral</name>
    <dbReference type="NCBI Taxonomy" id="6130"/>
    <lineage>
        <taxon>Eukaryota</taxon>
        <taxon>Metazoa</taxon>
        <taxon>Cnidaria</taxon>
        <taxon>Anthozoa</taxon>
        <taxon>Hexacorallia</taxon>
        <taxon>Scleractinia</taxon>
        <taxon>Astrocoeniina</taxon>
        <taxon>Acroporidae</taxon>
        <taxon>Acropora</taxon>
    </lineage>
</organism>
<comment type="similarity">
    <text evidence="2">Belongs to the WD repeat DDB2/WDR76 family.</text>
</comment>
<dbReference type="SMART" id="SM00320">
    <property type="entry name" value="WD40"/>
    <property type="match status" value="4"/>
</dbReference>
<dbReference type="GO" id="GO:0005634">
    <property type="term" value="C:nucleus"/>
    <property type="evidence" value="ECO:0007669"/>
    <property type="project" value="TreeGrafter"/>
</dbReference>
<protein>
    <recommendedName>
        <fullName evidence="3">WD repeat-containing protein 76</fullName>
    </recommendedName>
</protein>
<evidence type="ECO:0000256" key="5">
    <source>
        <dbReference type="ARBA" id="ARBA00022737"/>
    </source>
</evidence>
<dbReference type="PANTHER" id="PTHR14773">
    <property type="entry name" value="WD REPEAT-CONTAINING PROTEIN 76"/>
    <property type="match status" value="1"/>
</dbReference>
<dbReference type="PANTHER" id="PTHR14773:SF0">
    <property type="entry name" value="WD REPEAT-CONTAINING PROTEIN 76"/>
    <property type="match status" value="1"/>
</dbReference>
<feature type="repeat" description="WD" evidence="6">
    <location>
        <begin position="365"/>
        <end position="407"/>
    </location>
</feature>
<reference evidence="8" key="1">
    <citation type="journal article" date="2023" name="G3 (Bethesda)">
        <title>Whole genome assembly and annotation of the endangered Caribbean coral Acropora cervicornis.</title>
        <authorList>
            <person name="Selwyn J.D."/>
            <person name="Vollmer S.V."/>
        </authorList>
    </citation>
    <scope>NUCLEOTIDE SEQUENCE</scope>
    <source>
        <strain evidence="8">K2</strain>
    </source>
</reference>